<feature type="transmembrane region" description="Helical" evidence="5">
    <location>
        <begin position="232"/>
        <end position="254"/>
    </location>
</feature>
<sequence>MSAEELGSWVVLAPAIALLAAAGYAPTFAAAAAYAFVAGVLLASSRRRASPRGSGDVDAPRVAPLVDAGTAVVRELARRLRPLLAVVTVIGTAEAAIGLLLVLHLQRELGLEPLAIAWVSLPGGIALAVAPPHQHRLTVRFGRTPVLVGAAIAGAAFAGGLALARDPVTIAVVWILSALAQPAILPIEQAALTEAAGPARIGRALGLYEATTLLAAALGSLAAGILYDAVQWKIACATSAAVILAGGLLLPRVVRRLAPASAAR</sequence>
<evidence type="ECO:0000256" key="1">
    <source>
        <dbReference type="ARBA" id="ARBA00004651"/>
    </source>
</evidence>
<dbReference type="GO" id="GO:0005886">
    <property type="term" value="C:plasma membrane"/>
    <property type="evidence" value="ECO:0007669"/>
    <property type="project" value="UniProtKB-SubCell"/>
</dbReference>
<evidence type="ECO:0000259" key="6">
    <source>
        <dbReference type="PROSITE" id="PS50850"/>
    </source>
</evidence>
<feature type="domain" description="Major facilitator superfamily (MFS) profile" evidence="6">
    <location>
        <begin position="80"/>
        <end position="264"/>
    </location>
</feature>
<dbReference type="InterPro" id="IPR011701">
    <property type="entry name" value="MFS"/>
</dbReference>
<name>A0AAE6XTL5_9MICO</name>
<reference evidence="7 8" key="1">
    <citation type="journal article" date="2020" name="Mol. Plant Pathol.">
        <title>Plasmid composition and the chpG gene determine the virulence level of Clavibacter capsici natural isolates in pepper.</title>
        <authorList>
            <person name="Hwang I.S."/>
            <person name="Lee H.M."/>
            <person name="Oh E.J."/>
            <person name="Lee S."/>
            <person name="Heu S."/>
            <person name="Oh C.S."/>
        </authorList>
    </citation>
    <scope>NUCLEOTIDE SEQUENCE [LARGE SCALE GENOMIC DNA]</scope>
    <source>
        <strain evidence="7 8">1101</strain>
    </source>
</reference>
<dbReference type="PANTHER" id="PTHR23518">
    <property type="entry name" value="C-METHYLTRANSFERASE"/>
    <property type="match status" value="1"/>
</dbReference>
<dbReference type="GO" id="GO:0022857">
    <property type="term" value="F:transmembrane transporter activity"/>
    <property type="evidence" value="ECO:0007669"/>
    <property type="project" value="InterPro"/>
</dbReference>
<evidence type="ECO:0000256" key="2">
    <source>
        <dbReference type="ARBA" id="ARBA00022692"/>
    </source>
</evidence>
<geneLocation type="plasmid" evidence="7 8">
    <name>pCM2_1101</name>
</geneLocation>
<dbReference type="PROSITE" id="PS50850">
    <property type="entry name" value="MFS"/>
    <property type="match status" value="1"/>
</dbReference>
<feature type="transmembrane region" description="Helical" evidence="5">
    <location>
        <begin position="115"/>
        <end position="132"/>
    </location>
</feature>
<dbReference type="PANTHER" id="PTHR23518:SF2">
    <property type="entry name" value="MAJOR FACILITATOR SUPERFAMILY TRANSPORTER"/>
    <property type="match status" value="1"/>
</dbReference>
<protein>
    <submittedName>
        <fullName evidence="7">MFS transporter</fullName>
    </submittedName>
</protein>
<dbReference type="EMBL" id="CP048050">
    <property type="protein sequence ID" value="QIS46508.1"/>
    <property type="molecule type" value="Genomic_DNA"/>
</dbReference>
<evidence type="ECO:0000256" key="4">
    <source>
        <dbReference type="ARBA" id="ARBA00023136"/>
    </source>
</evidence>
<dbReference type="InterPro" id="IPR020846">
    <property type="entry name" value="MFS_dom"/>
</dbReference>
<proteinExistence type="predicted"/>
<accession>A0AAE6XTL5</accession>
<keyword evidence="2 5" id="KW-0812">Transmembrane</keyword>
<evidence type="ECO:0000256" key="3">
    <source>
        <dbReference type="ARBA" id="ARBA00022989"/>
    </source>
</evidence>
<dbReference type="AlphaFoldDB" id="A0AAE6XTL5"/>
<keyword evidence="8" id="KW-1185">Reference proteome</keyword>
<keyword evidence="7" id="KW-0614">Plasmid</keyword>
<feature type="transmembrane region" description="Helical" evidence="5">
    <location>
        <begin position="12"/>
        <end position="42"/>
    </location>
</feature>
<dbReference type="RefSeq" id="WP_053775909.1">
    <property type="nucleotide sequence ID" value="NZ_CP012575.1"/>
</dbReference>
<organism evidence="7 8">
    <name type="scientific">Clavibacter capsici</name>
    <dbReference type="NCBI Taxonomy" id="1874630"/>
    <lineage>
        <taxon>Bacteria</taxon>
        <taxon>Bacillati</taxon>
        <taxon>Actinomycetota</taxon>
        <taxon>Actinomycetes</taxon>
        <taxon>Micrococcales</taxon>
        <taxon>Microbacteriaceae</taxon>
        <taxon>Clavibacter</taxon>
    </lineage>
</organism>
<gene>
    <name evidence="7" type="ORF">GW570_15135</name>
</gene>
<dbReference type="Proteomes" id="UP000503164">
    <property type="component" value="Plasmid pCM2_1101"/>
</dbReference>
<keyword evidence="4 5" id="KW-0472">Membrane</keyword>
<keyword evidence="3 5" id="KW-1133">Transmembrane helix</keyword>
<evidence type="ECO:0000256" key="5">
    <source>
        <dbReference type="SAM" id="Phobius"/>
    </source>
</evidence>
<dbReference type="InterPro" id="IPR036259">
    <property type="entry name" value="MFS_trans_sf"/>
</dbReference>
<dbReference type="Gene3D" id="1.20.1250.20">
    <property type="entry name" value="MFS general substrate transporter like domains"/>
    <property type="match status" value="1"/>
</dbReference>
<feature type="transmembrane region" description="Helical" evidence="5">
    <location>
        <begin position="170"/>
        <end position="187"/>
    </location>
</feature>
<evidence type="ECO:0000313" key="8">
    <source>
        <dbReference type="Proteomes" id="UP000503164"/>
    </source>
</evidence>
<dbReference type="SUPFAM" id="SSF103473">
    <property type="entry name" value="MFS general substrate transporter"/>
    <property type="match status" value="1"/>
</dbReference>
<feature type="transmembrane region" description="Helical" evidence="5">
    <location>
        <begin position="83"/>
        <end position="103"/>
    </location>
</feature>
<feature type="transmembrane region" description="Helical" evidence="5">
    <location>
        <begin position="144"/>
        <end position="164"/>
    </location>
</feature>
<evidence type="ECO:0000313" key="7">
    <source>
        <dbReference type="EMBL" id="QIS46508.1"/>
    </source>
</evidence>
<dbReference type="Pfam" id="PF07690">
    <property type="entry name" value="MFS_1"/>
    <property type="match status" value="1"/>
</dbReference>
<comment type="subcellular location">
    <subcellularLocation>
        <location evidence="1">Cell membrane</location>
        <topology evidence="1">Multi-pass membrane protein</topology>
    </subcellularLocation>
</comment>
<feature type="transmembrane region" description="Helical" evidence="5">
    <location>
        <begin position="207"/>
        <end position="226"/>
    </location>
</feature>